<feature type="compositionally biased region" description="Polar residues" evidence="1">
    <location>
        <begin position="1"/>
        <end position="13"/>
    </location>
</feature>
<evidence type="ECO:0000256" key="1">
    <source>
        <dbReference type="SAM" id="MobiDB-lite"/>
    </source>
</evidence>
<feature type="region of interest" description="Disordered" evidence="1">
    <location>
        <begin position="129"/>
        <end position="231"/>
    </location>
</feature>
<feature type="region of interest" description="Disordered" evidence="1">
    <location>
        <begin position="1"/>
        <end position="115"/>
    </location>
</feature>
<accession>A0A0D2MR50</accession>
<name>A0A0D2MR50_HYPSF</name>
<dbReference type="EMBL" id="KN817527">
    <property type="protein sequence ID" value="KJA26473.1"/>
    <property type="molecule type" value="Genomic_DNA"/>
</dbReference>
<keyword evidence="3" id="KW-1185">Reference proteome</keyword>
<feature type="compositionally biased region" description="Low complexity" evidence="1">
    <location>
        <begin position="201"/>
        <end position="212"/>
    </location>
</feature>
<sequence length="562" mass="59517">MMSRKTSPTQRSFNPAHAAPAAASPPTHSFPTENDRPAQAQDTRVRSLSHSPKIMTGVSPGAPGREPLRDTQPMAADDVPPSSANPAQAGGTRDEPPVHQFGKGKGKRRHSDAYVQKWVDALPQLWEQHDPSYTAPAPAPSAPHASSARALKEKRRRSSSLDARRVRAREAPSASLVFPRSPSSGEEERLHHDEVPETQQRDQQQQQQQQQQPIAGTSSGMPSVPPLNDGYHAAEYSHANEDLAVGRVIWLNPALQHWNALPPRPRFPPEPLAPPPPRPPPSPTHAAEWHSTAHQAAGYDATRVHHGAYGNAPEAPLSQGPWVLVPQLPAQGSSPAAPTPPPPSTYRWVRYPAAQGGWALAPAAQPGPAWVPWLDASIGWMIAPPAAPQDSVPRPRTTPPRVQGAAGAAATRVHHGTYESAPEAPLLQGLQRPWVLGPPLQAQDGAPATSVPPPSAVRWVPCPGAQGGWALAPATQSGPAWVPWRDASVGWMIAPPAVPQDGVPGPRAMPPRVQGAASAAVEDENAAHQGAYGAAHGQGEGGNDAVGVRRGGVEEDNDDFFA</sequence>
<feature type="region of interest" description="Disordered" evidence="1">
    <location>
        <begin position="266"/>
        <end position="290"/>
    </location>
</feature>
<feature type="compositionally biased region" description="Polar residues" evidence="1">
    <location>
        <begin position="40"/>
        <end position="50"/>
    </location>
</feature>
<protein>
    <submittedName>
        <fullName evidence="2">Uncharacterized protein</fullName>
    </submittedName>
</protein>
<dbReference type="AlphaFoldDB" id="A0A0D2MR50"/>
<gene>
    <name evidence="2" type="ORF">HYPSUDRAFT_275362</name>
</gene>
<feature type="compositionally biased region" description="Basic and acidic residues" evidence="1">
    <location>
        <begin position="186"/>
        <end position="195"/>
    </location>
</feature>
<proteinExistence type="predicted"/>
<evidence type="ECO:0000313" key="2">
    <source>
        <dbReference type="EMBL" id="KJA26473.1"/>
    </source>
</evidence>
<reference evidence="3" key="1">
    <citation type="submission" date="2014-04" db="EMBL/GenBank/DDBJ databases">
        <title>Evolutionary Origins and Diversification of the Mycorrhizal Mutualists.</title>
        <authorList>
            <consortium name="DOE Joint Genome Institute"/>
            <consortium name="Mycorrhizal Genomics Consortium"/>
            <person name="Kohler A."/>
            <person name="Kuo A."/>
            <person name="Nagy L.G."/>
            <person name="Floudas D."/>
            <person name="Copeland A."/>
            <person name="Barry K.W."/>
            <person name="Cichocki N."/>
            <person name="Veneault-Fourrey C."/>
            <person name="LaButti K."/>
            <person name="Lindquist E.A."/>
            <person name="Lipzen A."/>
            <person name="Lundell T."/>
            <person name="Morin E."/>
            <person name="Murat C."/>
            <person name="Riley R."/>
            <person name="Ohm R."/>
            <person name="Sun H."/>
            <person name="Tunlid A."/>
            <person name="Henrissat B."/>
            <person name="Grigoriev I.V."/>
            <person name="Hibbett D.S."/>
            <person name="Martin F."/>
        </authorList>
    </citation>
    <scope>NUCLEOTIDE SEQUENCE [LARGE SCALE GENOMIC DNA]</scope>
    <source>
        <strain evidence="3">FD-334 SS-4</strain>
    </source>
</reference>
<dbReference type="Proteomes" id="UP000054270">
    <property type="component" value="Unassembled WGS sequence"/>
</dbReference>
<feature type="region of interest" description="Disordered" evidence="1">
    <location>
        <begin position="518"/>
        <end position="562"/>
    </location>
</feature>
<feature type="compositionally biased region" description="Pro residues" evidence="1">
    <location>
        <begin position="266"/>
        <end position="283"/>
    </location>
</feature>
<feature type="compositionally biased region" description="Low complexity" evidence="1">
    <location>
        <begin position="15"/>
        <end position="32"/>
    </location>
</feature>
<evidence type="ECO:0000313" key="3">
    <source>
        <dbReference type="Proteomes" id="UP000054270"/>
    </source>
</evidence>
<feature type="compositionally biased region" description="Low complexity" evidence="1">
    <location>
        <begin position="131"/>
        <end position="149"/>
    </location>
</feature>
<organism evidence="2 3">
    <name type="scientific">Hypholoma sublateritium (strain FD-334 SS-4)</name>
    <dbReference type="NCBI Taxonomy" id="945553"/>
    <lineage>
        <taxon>Eukaryota</taxon>
        <taxon>Fungi</taxon>
        <taxon>Dikarya</taxon>
        <taxon>Basidiomycota</taxon>
        <taxon>Agaricomycotina</taxon>
        <taxon>Agaricomycetes</taxon>
        <taxon>Agaricomycetidae</taxon>
        <taxon>Agaricales</taxon>
        <taxon>Agaricineae</taxon>
        <taxon>Strophariaceae</taxon>
        <taxon>Hypholoma</taxon>
    </lineage>
</organism>